<gene>
    <name evidence="1" type="ORF">BK661_26960</name>
</gene>
<sequence length="137" mass="15494">MNFELLAFGDLGSIKNGQSRAEVRSILGVGFEEFLKGPDSVVPTDAYDDFGLHVYYDESYRVVGVEFLKWSDFFWKGQRLAGGKLQLVQRFLENNGQVLTFNSSGFYVNSLGLRLYAPDMGEEDSIVETVYVNLRVE</sequence>
<dbReference type="Proteomes" id="UP000283260">
    <property type="component" value="Unassembled WGS sequence"/>
</dbReference>
<reference evidence="1 2" key="1">
    <citation type="submission" date="2016-10" db="EMBL/GenBank/DDBJ databases">
        <title>Comparative genome analysis of multiple Pseudomonas spp. focuses on biocontrol and plant growth promoting traits.</title>
        <authorList>
            <person name="Tao X.-Y."/>
            <person name="Taylor C.G."/>
        </authorList>
    </citation>
    <scope>NUCLEOTIDE SEQUENCE [LARGE SCALE GENOMIC DNA]</scope>
    <source>
        <strain evidence="1 2">94G2</strain>
    </source>
</reference>
<organism evidence="1 2">
    <name type="scientific">Pseudomonas frederiksbergensis</name>
    <dbReference type="NCBI Taxonomy" id="104087"/>
    <lineage>
        <taxon>Bacteria</taxon>
        <taxon>Pseudomonadati</taxon>
        <taxon>Pseudomonadota</taxon>
        <taxon>Gammaproteobacteria</taxon>
        <taxon>Pseudomonadales</taxon>
        <taxon>Pseudomonadaceae</taxon>
        <taxon>Pseudomonas</taxon>
    </lineage>
</organism>
<comment type="caution">
    <text evidence="1">The sequence shown here is derived from an EMBL/GenBank/DDBJ whole genome shotgun (WGS) entry which is preliminary data.</text>
</comment>
<evidence type="ECO:0000313" key="1">
    <source>
        <dbReference type="EMBL" id="RON26050.1"/>
    </source>
</evidence>
<name>A0A423IKS9_9PSED</name>
<accession>A0A423IKS9</accession>
<dbReference type="AlphaFoldDB" id="A0A423IKS9"/>
<proteinExistence type="predicted"/>
<dbReference type="RefSeq" id="WP_123501431.1">
    <property type="nucleotide sequence ID" value="NZ_JBNDKL010000001.1"/>
</dbReference>
<evidence type="ECO:0000313" key="2">
    <source>
        <dbReference type="Proteomes" id="UP000283260"/>
    </source>
</evidence>
<dbReference type="EMBL" id="MOBL01000045">
    <property type="protein sequence ID" value="RON26050.1"/>
    <property type="molecule type" value="Genomic_DNA"/>
</dbReference>
<protein>
    <submittedName>
        <fullName evidence="1">Uncharacterized protein</fullName>
    </submittedName>
</protein>